<evidence type="ECO:0000256" key="7">
    <source>
        <dbReference type="ARBA" id="ARBA00023242"/>
    </source>
</evidence>
<dbReference type="GO" id="GO:0000781">
    <property type="term" value="C:chromosome, telomeric region"/>
    <property type="evidence" value="ECO:0007669"/>
    <property type="project" value="UniProtKB-SubCell"/>
</dbReference>
<keyword evidence="4" id="KW-0158">Chromosome</keyword>
<dbReference type="SUPFAM" id="SSF50249">
    <property type="entry name" value="Nucleic acid-binding proteins"/>
    <property type="match status" value="1"/>
</dbReference>
<dbReference type="PANTHER" id="PTHR13989">
    <property type="entry name" value="REPLICATION PROTEIN A-RELATED"/>
    <property type="match status" value="1"/>
</dbReference>
<comment type="caution">
    <text evidence="9">The sequence shown here is derived from an EMBL/GenBank/DDBJ whole genome shotgun (WGS) entry which is preliminary data.</text>
</comment>
<dbReference type="InterPro" id="IPR040260">
    <property type="entry name" value="RFA2-like"/>
</dbReference>
<gene>
    <name evidence="9" type="ORF">SLEP1_g1063</name>
</gene>
<reference evidence="9 10" key="1">
    <citation type="journal article" date="2021" name="Commun. Biol.">
        <title>The genome of Shorea leprosula (Dipterocarpaceae) highlights the ecological relevance of drought in aseasonal tropical rainforests.</title>
        <authorList>
            <person name="Ng K.K.S."/>
            <person name="Kobayashi M.J."/>
            <person name="Fawcett J.A."/>
            <person name="Hatakeyama M."/>
            <person name="Paape T."/>
            <person name="Ng C.H."/>
            <person name="Ang C.C."/>
            <person name="Tnah L.H."/>
            <person name="Lee C.T."/>
            <person name="Nishiyama T."/>
            <person name="Sese J."/>
            <person name="O'Brien M.J."/>
            <person name="Copetti D."/>
            <person name="Mohd Noor M.I."/>
            <person name="Ong R.C."/>
            <person name="Putra M."/>
            <person name="Sireger I.Z."/>
            <person name="Indrioko S."/>
            <person name="Kosugi Y."/>
            <person name="Izuno A."/>
            <person name="Isagi Y."/>
            <person name="Lee S.L."/>
            <person name="Shimizu K.K."/>
        </authorList>
    </citation>
    <scope>NUCLEOTIDE SEQUENCE [LARGE SCALE GENOMIC DNA]</scope>
    <source>
        <strain evidence="9">214</strain>
    </source>
</reference>
<keyword evidence="5" id="KW-0779">Telomere</keyword>
<name>A0AAV5HJM7_9ROSI</name>
<evidence type="ECO:0000256" key="5">
    <source>
        <dbReference type="ARBA" id="ARBA00022895"/>
    </source>
</evidence>
<evidence type="ECO:0000256" key="8">
    <source>
        <dbReference type="ARBA" id="ARBA00030039"/>
    </source>
</evidence>
<keyword evidence="7" id="KW-0539">Nucleus</keyword>
<keyword evidence="10" id="KW-1185">Reference proteome</keyword>
<evidence type="ECO:0000256" key="3">
    <source>
        <dbReference type="ARBA" id="ARBA00017411"/>
    </source>
</evidence>
<evidence type="ECO:0000256" key="6">
    <source>
        <dbReference type="ARBA" id="ARBA00023125"/>
    </source>
</evidence>
<evidence type="ECO:0000256" key="1">
    <source>
        <dbReference type="ARBA" id="ARBA00004123"/>
    </source>
</evidence>
<dbReference type="InterPro" id="IPR012340">
    <property type="entry name" value="NA-bd_OB-fold"/>
</dbReference>
<evidence type="ECO:0000313" key="10">
    <source>
        <dbReference type="Proteomes" id="UP001054252"/>
    </source>
</evidence>
<keyword evidence="6" id="KW-0238">DNA-binding</keyword>
<comment type="subcellular location">
    <subcellularLocation>
        <location evidence="2">Chromosome</location>
        <location evidence="2">Telomere</location>
    </subcellularLocation>
    <subcellularLocation>
        <location evidence="1">Nucleus</location>
    </subcellularLocation>
</comment>
<dbReference type="AlphaFoldDB" id="A0AAV5HJM7"/>
<sequence length="124" mass="13652">MDDSLYCRHLKLLPFDLLSPTSSSSSDQPTFSRKAMPVSRAESVGAITSRDHKPSKFLKFTLDDGTACISCILWLNHLSCPYFSRCDSGSVALLADAARRFAAEIQIGKVARVRGRIGSNREEV</sequence>
<dbReference type="GO" id="GO:0005634">
    <property type="term" value="C:nucleus"/>
    <property type="evidence" value="ECO:0007669"/>
    <property type="project" value="UniProtKB-SubCell"/>
</dbReference>
<evidence type="ECO:0000256" key="2">
    <source>
        <dbReference type="ARBA" id="ARBA00004574"/>
    </source>
</evidence>
<evidence type="ECO:0000313" key="9">
    <source>
        <dbReference type="EMBL" id="GKU86551.1"/>
    </source>
</evidence>
<proteinExistence type="predicted"/>
<accession>A0AAV5HJM7</accession>
<protein>
    <recommendedName>
        <fullName evidence="3">CST complex subunit STN1</fullName>
    </recommendedName>
    <alternativeName>
        <fullName evidence="8">Suppressor of cdc thirteen homolog</fullName>
    </alternativeName>
</protein>
<dbReference type="GO" id="GO:0003677">
    <property type="term" value="F:DNA binding"/>
    <property type="evidence" value="ECO:0007669"/>
    <property type="project" value="UniProtKB-KW"/>
</dbReference>
<dbReference type="Proteomes" id="UP001054252">
    <property type="component" value="Unassembled WGS sequence"/>
</dbReference>
<dbReference type="Gene3D" id="2.40.50.140">
    <property type="entry name" value="Nucleic acid-binding proteins"/>
    <property type="match status" value="1"/>
</dbReference>
<dbReference type="PANTHER" id="PTHR13989:SF33">
    <property type="entry name" value="CST COMPLEX SUBUNIT STN1"/>
    <property type="match status" value="1"/>
</dbReference>
<evidence type="ECO:0000256" key="4">
    <source>
        <dbReference type="ARBA" id="ARBA00022454"/>
    </source>
</evidence>
<dbReference type="EMBL" id="BPVZ01000001">
    <property type="protein sequence ID" value="GKU86551.1"/>
    <property type="molecule type" value="Genomic_DNA"/>
</dbReference>
<organism evidence="9 10">
    <name type="scientific">Rubroshorea leprosula</name>
    <dbReference type="NCBI Taxonomy" id="152421"/>
    <lineage>
        <taxon>Eukaryota</taxon>
        <taxon>Viridiplantae</taxon>
        <taxon>Streptophyta</taxon>
        <taxon>Embryophyta</taxon>
        <taxon>Tracheophyta</taxon>
        <taxon>Spermatophyta</taxon>
        <taxon>Magnoliopsida</taxon>
        <taxon>eudicotyledons</taxon>
        <taxon>Gunneridae</taxon>
        <taxon>Pentapetalae</taxon>
        <taxon>rosids</taxon>
        <taxon>malvids</taxon>
        <taxon>Malvales</taxon>
        <taxon>Dipterocarpaceae</taxon>
        <taxon>Rubroshorea</taxon>
    </lineage>
</organism>